<name>A0A231GVE8_9NOCA</name>
<organism evidence="3 4">
    <name type="scientific">Nocardia cerradoensis</name>
    <dbReference type="NCBI Taxonomy" id="85688"/>
    <lineage>
        <taxon>Bacteria</taxon>
        <taxon>Bacillati</taxon>
        <taxon>Actinomycetota</taxon>
        <taxon>Actinomycetes</taxon>
        <taxon>Mycobacteriales</taxon>
        <taxon>Nocardiaceae</taxon>
        <taxon>Nocardia</taxon>
    </lineage>
</organism>
<gene>
    <name evidence="3" type="ORF">B7C42_07509</name>
</gene>
<comment type="caution">
    <text evidence="3">The sequence shown here is derived from an EMBL/GenBank/DDBJ whole genome shotgun (WGS) entry which is preliminary data.</text>
</comment>
<keyword evidence="2" id="KW-0732">Signal</keyword>
<evidence type="ECO:0000256" key="2">
    <source>
        <dbReference type="SAM" id="SignalP"/>
    </source>
</evidence>
<dbReference type="Proteomes" id="UP000215506">
    <property type="component" value="Unassembled WGS sequence"/>
</dbReference>
<sequence length="174" mass="16476">MKKITTTTALFLSMLAAAAGVAGADAGTTAPGRSLATSEQTQPMETAETGTAPSATPIDPGTEYLNAFTAVTGAFASDSTVGRVVGTAAGVAIGCPLGAVTGGSLTIAAPVLTPVGIVGGCILGAGALGFVGGTVGSIISGSPALVNALGQQYSSLHSKGLIAAPLPDSGTGSE</sequence>
<evidence type="ECO:0000313" key="4">
    <source>
        <dbReference type="Proteomes" id="UP000215506"/>
    </source>
</evidence>
<feature type="chain" id="PRO_5013144570" evidence="2">
    <location>
        <begin position="25"/>
        <end position="174"/>
    </location>
</feature>
<feature type="compositionally biased region" description="Polar residues" evidence="1">
    <location>
        <begin position="35"/>
        <end position="54"/>
    </location>
</feature>
<feature type="signal peptide" evidence="2">
    <location>
        <begin position="1"/>
        <end position="24"/>
    </location>
</feature>
<dbReference type="EMBL" id="NGAF01000032">
    <property type="protein sequence ID" value="OXR40451.1"/>
    <property type="molecule type" value="Genomic_DNA"/>
</dbReference>
<accession>A0A231GVE8</accession>
<dbReference type="RefSeq" id="WP_143860459.1">
    <property type="nucleotide sequence ID" value="NZ_JAAXOR010000001.1"/>
</dbReference>
<keyword evidence="4" id="KW-1185">Reference proteome</keyword>
<evidence type="ECO:0000313" key="3">
    <source>
        <dbReference type="EMBL" id="OXR40451.1"/>
    </source>
</evidence>
<dbReference type="AlphaFoldDB" id="A0A231GVE8"/>
<feature type="region of interest" description="Disordered" evidence="1">
    <location>
        <begin position="28"/>
        <end position="58"/>
    </location>
</feature>
<reference evidence="3 4" key="1">
    <citation type="submission" date="2017-07" db="EMBL/GenBank/DDBJ databases">
        <title>First draft Genome Sequence of Nocardia cerradoensis isolated from human infection.</title>
        <authorList>
            <person name="Carrasco G."/>
        </authorList>
    </citation>
    <scope>NUCLEOTIDE SEQUENCE [LARGE SCALE GENOMIC DNA]</scope>
    <source>
        <strain evidence="3 4">CNM20130759</strain>
    </source>
</reference>
<proteinExistence type="predicted"/>
<evidence type="ECO:0000256" key="1">
    <source>
        <dbReference type="SAM" id="MobiDB-lite"/>
    </source>
</evidence>
<protein>
    <submittedName>
        <fullName evidence="3">Uncharacterized protein</fullName>
    </submittedName>
</protein>